<keyword evidence="4" id="KW-0560">Oxidoreductase</keyword>
<dbReference type="InterPro" id="IPR013968">
    <property type="entry name" value="PKS_KR"/>
</dbReference>
<dbReference type="PROSITE" id="PS00606">
    <property type="entry name" value="KS3_1"/>
    <property type="match status" value="1"/>
</dbReference>
<dbReference type="PROSITE" id="PS00012">
    <property type="entry name" value="PHOSPHOPANTETHEINE"/>
    <property type="match status" value="1"/>
</dbReference>
<dbReference type="PROSITE" id="PS52019">
    <property type="entry name" value="PKS_MFAS_DH"/>
    <property type="match status" value="1"/>
</dbReference>
<proteinExistence type="predicted"/>
<keyword evidence="1" id="KW-0596">Phosphopantetheine</keyword>
<dbReference type="FunFam" id="3.40.50.720:FF:000209">
    <property type="entry name" value="Polyketide synthase Pks12"/>
    <property type="match status" value="1"/>
</dbReference>
<dbReference type="Pfam" id="PF23114">
    <property type="entry name" value="NAD-bd_HRPKS_sdrA"/>
    <property type="match status" value="1"/>
</dbReference>
<dbReference type="GO" id="GO:0031177">
    <property type="term" value="F:phosphopantetheine binding"/>
    <property type="evidence" value="ECO:0007669"/>
    <property type="project" value="InterPro"/>
</dbReference>
<dbReference type="PROSITE" id="PS50075">
    <property type="entry name" value="CARRIER"/>
    <property type="match status" value="1"/>
</dbReference>
<dbReference type="STRING" id="1325734.A0A428P5R9"/>
<dbReference type="GO" id="GO:0016491">
    <property type="term" value="F:oxidoreductase activity"/>
    <property type="evidence" value="ECO:0007669"/>
    <property type="project" value="UniProtKB-KW"/>
</dbReference>
<sequence>MMAANQEPRLAPIAIVGMSCRLSGDVSNPEDFWTLLSRSRSGWREIPEDRFSMGAFHHPNPQKKGCINAKGGYFMNQDLSRFDAPFFNISEQEALAMGETNILEYPRDVLHNPQQRQLLECTYEALENAGVPKEMIAGRNIGVFVGGASSDYRMGTLRDVNRVPMFDATGNHQSIQAGRLSYYFDFRGPCSSIDTACSSSLYALHQAVQSIRSGESEQAIVAAANLHLQPDDYISMSMLGIFNEHGKTFAFDERAKSGFARGEGVGALLLKPLDQALKDNDKIRSVIVNTGTNQDGKTVGISTPSSEAQERLMRDVYARADINPEDVGFIEAHGTGTKVGDPIEAGALSRVFGNGRTKRFPLYIGSVKTNVGHLENASGIASIIKATLMLEKGFILPNLNFEKANPNIPLDKWNLKVPINIRPWPKNKRYISINNFGFGGSNAHAVLEGPPVSLSDLPIESKNQCPKLIALSAHDEGALKRLASQLGVYIEQHPEVFQKRLIRDIAYTLGERRSQLQWRIALAATSLDELALALNGIDALPSRAAKVPKLAFVYTGQGAQWAGMGRELLSSHRIFADTVKAADDCLKRMGSSFSVIEELNKGKEESQIGKAHISQPICTAVQLGLTALLESWGIKPSMVVGHSSGEIGAAFATGAVTLEAAMAAAYHRGQAAQKMKAKFPDLRGSMIAVGAGPAEVKELIHSLGLTSIVVACENSPSSVTVSGDEDAIDKLAVELESRSIFNRKLRVDVAYHSPHMQLVADDYMASISNIESQARDGVAFYSSLNGTKLDSTVALGPSYWVDNLTKPVLFSSALKGLYEDGRPDMIVEIGPHSALEGPIKQILKGISSQAFSVKYQSSLVRNQHATTTAIKLAGALFVKGYPVNFSAINEDDDGAQKPSLVADFAPYPWADRKYWFESRSSKQHRLKPFPRHDLLGTLEDNYSELDPTWRNVITVDDVPWLKHHKMQSLTTMPLAAYLCMAVEAAMQRAGLRGISAEKIHGYRLREICVSKAFVLDDSSEYESVVTLRSYAESTRAHSSDWDEFRIASWNSSRGWLEHCTGLVAIRKQDTSNAVSQGSTFGARARKTVADNIRNGELSTQDFYSELEGFGAEYGSLFQLQPTGGLKATGEYSTSGVTVPDTASSMPFNHETPSILPAAFTDLFVQLTFAILGAGKGEMKSLFMPTAIKELEISSKLPGSTGQEVQVVAHGKPNPASPGPVDFYVDVWHTEHSSEPLLKMDGFRMTPVNGDLGQEQVPRQLCYKIQWEQLNPLDLETPGSEKSLEMVPRRVCSNNTVGSASSDGLSDSPRSVGTPDTSQNGGSQDGQLVDTHALRFALNNTTLGEPIVIISDKDHSEPLIEALVHLADLHTGSKPTIVPFSKVEPSAVPYICLAELDGPLLHGLSSDNFTRLQKLLLTSSSILWVSAGGYRYAEKPENNLAQGLLRSVRSEASKTAALLDLDPNSRLNAYGQAELILEALTTSLVKPQNDTPVDFEFAEEDGQLVVPRVVESEDMNLAIFRETQDSAPYLQQFDQPGRRLKVAVGTYGALDSLYFKDDIELPLAEDEIEIKVAATGMNFKDVVIAMGQVSSPYLGVECSGIVSKIGSRVTSLSVGDRVCAMSLGAYSTFARCPATSAAIIPESMSFETAASIPVVYSTAYYGIVDLAHLEPGERILIHAASGGVGQAAVQLAQMIGAEIYATVGSAEKKQLLIDTYGIPEDHIFYSRNTDFGPAIREATNGEGVDVVINSLAGDLLRETWECLSHFGRFIEIGKRDITSNTRLEMNKFEYNCTFSSVDLTLVAAERPRIMKRVLTSVMDLLAQDVVKPVGPIITVGISEVETALRKLQSGKTSGKVIVSPRAGERVKATHPQRSTTLLQEEATYFIIGGTGGIGRSMARRMIELGARHIVLLSRTSRVTGELGQLSEYARTQGANIYLRACDVADEASVRALIEESARTLPPVRGVIHAAMVLRDVLFEKMTFEDYDLVVRSKVYGAWNFHKALLNTPLDFFVVLSSVAGIVGNRGQAAYSAANTYLDAFTQHRLRSGLPATCLNLGAVSGVGYLAENSAKQAHVLKNLSGSTVDESEVLALLELAINGKLGVVSNEQCVTGLDFSDGTSLPYYASDGRFVHLRQAAIVKSQDASDLPASASLTIAQEVQRAATREEAQGIVTIGLRDKLGAILMLPPEVLQSHQGNAPVTAFGLDSLNAIELRNWITKELQAHLQILELLTSSSLGDIASLVLKKSRLGDVWRKNEGQTGQSS</sequence>
<dbReference type="InterPro" id="IPR036291">
    <property type="entry name" value="NAD(P)-bd_dom_sf"/>
</dbReference>
<dbReference type="Proteomes" id="UP000288168">
    <property type="component" value="Unassembled WGS sequence"/>
</dbReference>
<feature type="active site" description="Proton donor; for dehydratase activity" evidence="6">
    <location>
        <position position="1161"/>
    </location>
</feature>
<evidence type="ECO:0000259" key="8">
    <source>
        <dbReference type="PROSITE" id="PS50075"/>
    </source>
</evidence>
<dbReference type="InterPro" id="IPR032821">
    <property type="entry name" value="PKS_assoc"/>
</dbReference>
<dbReference type="InterPro" id="IPR011032">
    <property type="entry name" value="GroES-like_sf"/>
</dbReference>
<dbReference type="Pfam" id="PF14765">
    <property type="entry name" value="PS-DH"/>
    <property type="match status" value="1"/>
</dbReference>
<evidence type="ECO:0000256" key="5">
    <source>
        <dbReference type="ARBA" id="ARBA00023268"/>
    </source>
</evidence>
<evidence type="ECO:0000259" key="10">
    <source>
        <dbReference type="PROSITE" id="PS52019"/>
    </source>
</evidence>
<evidence type="ECO:0000256" key="7">
    <source>
        <dbReference type="SAM" id="MobiDB-lite"/>
    </source>
</evidence>
<dbReference type="PANTHER" id="PTHR43775:SF13">
    <property type="entry name" value="POLYKETIDE SYNTHASE 1"/>
    <property type="match status" value="1"/>
</dbReference>
<dbReference type="InterPro" id="IPR020843">
    <property type="entry name" value="ER"/>
</dbReference>
<evidence type="ECO:0000256" key="4">
    <source>
        <dbReference type="ARBA" id="ARBA00023002"/>
    </source>
</evidence>
<evidence type="ECO:0000256" key="2">
    <source>
        <dbReference type="ARBA" id="ARBA00022553"/>
    </source>
</evidence>
<organism evidence="11 12">
    <name type="scientific">Fusarium duplospermum</name>
    <dbReference type="NCBI Taxonomy" id="1325734"/>
    <lineage>
        <taxon>Eukaryota</taxon>
        <taxon>Fungi</taxon>
        <taxon>Dikarya</taxon>
        <taxon>Ascomycota</taxon>
        <taxon>Pezizomycotina</taxon>
        <taxon>Sordariomycetes</taxon>
        <taxon>Hypocreomycetidae</taxon>
        <taxon>Hypocreales</taxon>
        <taxon>Nectriaceae</taxon>
        <taxon>Fusarium</taxon>
        <taxon>Fusarium solani species complex</taxon>
    </lineage>
</organism>
<dbReference type="InterPro" id="IPR016039">
    <property type="entry name" value="Thiolase-like"/>
</dbReference>
<dbReference type="Pfam" id="PF13602">
    <property type="entry name" value="ADH_zinc_N_2"/>
    <property type="match status" value="1"/>
</dbReference>
<dbReference type="SUPFAM" id="SSF50129">
    <property type="entry name" value="GroES-like"/>
    <property type="match status" value="1"/>
</dbReference>
<reference evidence="11 12" key="1">
    <citation type="submission" date="2017-06" db="EMBL/GenBank/DDBJ databases">
        <title>Comparative genomic analysis of Ambrosia Fusariam Clade fungi.</title>
        <authorList>
            <person name="Stajich J.E."/>
            <person name="Carrillo J."/>
            <person name="Kijimoto T."/>
            <person name="Eskalen A."/>
            <person name="O'Donnell K."/>
            <person name="Kasson M."/>
        </authorList>
    </citation>
    <scope>NUCLEOTIDE SEQUENCE [LARGE SCALE GENOMIC DNA]</scope>
    <source>
        <strain evidence="11 12">NRRL62584</strain>
    </source>
</reference>
<evidence type="ECO:0000313" key="11">
    <source>
        <dbReference type="EMBL" id="RSL48365.1"/>
    </source>
</evidence>
<dbReference type="Gene3D" id="3.10.129.110">
    <property type="entry name" value="Polyketide synthase dehydratase"/>
    <property type="match status" value="1"/>
</dbReference>
<dbReference type="InterPro" id="IPR020841">
    <property type="entry name" value="PKS_Beta-ketoAc_synthase_dom"/>
</dbReference>
<dbReference type="Gene3D" id="3.30.70.3290">
    <property type="match status" value="1"/>
</dbReference>
<dbReference type="Pfam" id="PF08240">
    <property type="entry name" value="ADH_N"/>
    <property type="match status" value="1"/>
</dbReference>
<dbReference type="Pfam" id="PF00698">
    <property type="entry name" value="Acyl_transf_1"/>
    <property type="match status" value="1"/>
</dbReference>
<feature type="region of interest" description="N-terminal hotdog fold" evidence="6">
    <location>
        <begin position="932"/>
        <end position="1070"/>
    </location>
</feature>
<keyword evidence="3" id="KW-0808">Transferase</keyword>
<dbReference type="Gene3D" id="1.10.1200.10">
    <property type="entry name" value="ACP-like"/>
    <property type="match status" value="1"/>
</dbReference>
<comment type="caution">
    <text evidence="11">The sequence shown here is derived from an EMBL/GenBank/DDBJ whole genome shotgun (WGS) entry which is preliminary data.</text>
</comment>
<keyword evidence="2" id="KW-0597">Phosphoprotein</keyword>
<feature type="region of interest" description="C-terminal hotdog fold" evidence="6">
    <location>
        <begin position="1093"/>
        <end position="1253"/>
    </location>
</feature>
<dbReference type="GO" id="GO:1901336">
    <property type="term" value="P:lactone biosynthetic process"/>
    <property type="evidence" value="ECO:0007669"/>
    <property type="project" value="UniProtKB-ARBA"/>
</dbReference>
<dbReference type="Pfam" id="PF21089">
    <property type="entry name" value="PKS_DH_N"/>
    <property type="match status" value="1"/>
</dbReference>
<dbReference type="CDD" id="cd05274">
    <property type="entry name" value="KR_FAS_SDR_x"/>
    <property type="match status" value="1"/>
</dbReference>
<feature type="domain" description="Ketosynthase family 3 (KS3)" evidence="9">
    <location>
        <begin position="10"/>
        <end position="449"/>
    </location>
</feature>
<dbReference type="Gene3D" id="3.40.366.10">
    <property type="entry name" value="Malonyl-Coenzyme A Acyl Carrier Protein, domain 2"/>
    <property type="match status" value="1"/>
</dbReference>
<dbReference type="SMART" id="SM00822">
    <property type="entry name" value="PKS_KR"/>
    <property type="match status" value="1"/>
</dbReference>
<protein>
    <submittedName>
        <fullName evidence="11">Uncharacterized protein</fullName>
    </submittedName>
</protein>
<dbReference type="InterPro" id="IPR042104">
    <property type="entry name" value="PKS_dehydratase_sf"/>
</dbReference>
<dbReference type="InterPro" id="IPR057326">
    <property type="entry name" value="KR_dom"/>
</dbReference>
<evidence type="ECO:0000313" key="12">
    <source>
        <dbReference type="Proteomes" id="UP000288168"/>
    </source>
</evidence>
<dbReference type="PROSITE" id="PS52004">
    <property type="entry name" value="KS3_2"/>
    <property type="match status" value="1"/>
</dbReference>
<feature type="domain" description="PKS/mFAS DH" evidence="10">
    <location>
        <begin position="932"/>
        <end position="1253"/>
    </location>
</feature>
<dbReference type="CDD" id="cd05195">
    <property type="entry name" value="enoyl_red"/>
    <property type="match status" value="1"/>
</dbReference>
<keyword evidence="5" id="KW-0511">Multifunctional enzyme</keyword>
<dbReference type="Pfam" id="PF00109">
    <property type="entry name" value="ketoacyl-synt"/>
    <property type="match status" value="1"/>
</dbReference>
<dbReference type="OrthoDB" id="329835at2759"/>
<dbReference type="GO" id="GO:0030639">
    <property type="term" value="P:polyketide biosynthetic process"/>
    <property type="evidence" value="ECO:0007669"/>
    <property type="project" value="UniProtKB-ARBA"/>
</dbReference>
<dbReference type="SMART" id="SM00827">
    <property type="entry name" value="PKS_AT"/>
    <property type="match status" value="1"/>
</dbReference>
<dbReference type="GO" id="GO:0006633">
    <property type="term" value="P:fatty acid biosynthetic process"/>
    <property type="evidence" value="ECO:0007669"/>
    <property type="project" value="InterPro"/>
</dbReference>
<evidence type="ECO:0000256" key="6">
    <source>
        <dbReference type="PROSITE-ProRule" id="PRU01363"/>
    </source>
</evidence>
<dbReference type="Pfam" id="PF00550">
    <property type="entry name" value="PP-binding"/>
    <property type="match status" value="1"/>
</dbReference>
<name>A0A428P5R9_9HYPO</name>
<evidence type="ECO:0000259" key="9">
    <source>
        <dbReference type="PROSITE" id="PS52004"/>
    </source>
</evidence>
<dbReference type="InterPro" id="IPR014030">
    <property type="entry name" value="Ketoacyl_synth_N"/>
</dbReference>
<dbReference type="InterPro" id="IPR001227">
    <property type="entry name" value="Ac_transferase_dom_sf"/>
</dbReference>
<dbReference type="EMBL" id="NKCI01000198">
    <property type="protein sequence ID" value="RSL48365.1"/>
    <property type="molecule type" value="Genomic_DNA"/>
</dbReference>
<dbReference type="InterPro" id="IPR014031">
    <property type="entry name" value="Ketoacyl_synth_C"/>
</dbReference>
<dbReference type="Gene3D" id="3.90.180.10">
    <property type="entry name" value="Medium-chain alcohol dehydrogenases, catalytic domain"/>
    <property type="match status" value="1"/>
</dbReference>
<dbReference type="SMART" id="SM00826">
    <property type="entry name" value="PKS_DH"/>
    <property type="match status" value="1"/>
</dbReference>
<dbReference type="SMART" id="SM00823">
    <property type="entry name" value="PKS_PP"/>
    <property type="match status" value="1"/>
</dbReference>
<dbReference type="Gene3D" id="3.40.47.10">
    <property type="match status" value="1"/>
</dbReference>
<dbReference type="SMART" id="SM00825">
    <property type="entry name" value="PKS_KS"/>
    <property type="match status" value="1"/>
</dbReference>
<feature type="region of interest" description="Disordered" evidence="7">
    <location>
        <begin position="1293"/>
        <end position="1325"/>
    </location>
</feature>
<dbReference type="SUPFAM" id="SSF51735">
    <property type="entry name" value="NAD(P)-binding Rossmann-fold domains"/>
    <property type="match status" value="2"/>
</dbReference>
<dbReference type="SMART" id="SM00829">
    <property type="entry name" value="PKS_ER"/>
    <property type="match status" value="1"/>
</dbReference>
<dbReference type="InterPro" id="IPR020806">
    <property type="entry name" value="PKS_PP-bd"/>
</dbReference>
<evidence type="ECO:0000256" key="3">
    <source>
        <dbReference type="ARBA" id="ARBA00022679"/>
    </source>
</evidence>
<dbReference type="InterPro" id="IPR006162">
    <property type="entry name" value="Ppantetheine_attach_site"/>
</dbReference>
<dbReference type="InterPro" id="IPR016036">
    <property type="entry name" value="Malonyl_transacylase_ACP-bd"/>
</dbReference>
<dbReference type="SUPFAM" id="SSF55048">
    <property type="entry name" value="Probable ACP-binding domain of malonyl-CoA ACP transacylase"/>
    <property type="match status" value="1"/>
</dbReference>
<dbReference type="InterPro" id="IPR049900">
    <property type="entry name" value="PKS_mFAS_DH"/>
</dbReference>
<dbReference type="CDD" id="cd00833">
    <property type="entry name" value="PKS"/>
    <property type="match status" value="1"/>
</dbReference>
<gene>
    <name evidence="11" type="ORF">CEP54_012963</name>
</gene>
<dbReference type="Pfam" id="PF08659">
    <property type="entry name" value="KR"/>
    <property type="match status" value="1"/>
</dbReference>
<dbReference type="Pfam" id="PF16197">
    <property type="entry name" value="KAsynt_C_assoc"/>
    <property type="match status" value="1"/>
</dbReference>
<dbReference type="SUPFAM" id="SSF47336">
    <property type="entry name" value="ACP-like"/>
    <property type="match status" value="1"/>
</dbReference>
<dbReference type="InterPro" id="IPR009081">
    <property type="entry name" value="PP-bd_ACP"/>
</dbReference>
<dbReference type="InterPro" id="IPR036736">
    <property type="entry name" value="ACP-like_sf"/>
</dbReference>
<dbReference type="InterPro" id="IPR050091">
    <property type="entry name" value="PKS_NRPS_Biosynth_Enz"/>
</dbReference>
<dbReference type="InterPro" id="IPR014043">
    <property type="entry name" value="Acyl_transferase_dom"/>
</dbReference>
<dbReference type="Pfam" id="PF02801">
    <property type="entry name" value="Ketoacyl-synt_C"/>
    <property type="match status" value="1"/>
</dbReference>
<dbReference type="InterPro" id="IPR056501">
    <property type="entry name" value="NAD-bd_HRPKS_sdrA"/>
</dbReference>
<accession>A0A428P5R9</accession>
<dbReference type="InterPro" id="IPR013154">
    <property type="entry name" value="ADH-like_N"/>
</dbReference>
<dbReference type="GO" id="GO:0004315">
    <property type="term" value="F:3-oxoacyl-[acyl-carrier-protein] synthase activity"/>
    <property type="evidence" value="ECO:0007669"/>
    <property type="project" value="InterPro"/>
</dbReference>
<evidence type="ECO:0000256" key="1">
    <source>
        <dbReference type="ARBA" id="ARBA00022450"/>
    </source>
</evidence>
<feature type="domain" description="Carrier" evidence="8">
    <location>
        <begin position="2166"/>
        <end position="2246"/>
    </location>
</feature>
<dbReference type="Gene3D" id="3.40.50.720">
    <property type="entry name" value="NAD(P)-binding Rossmann-like Domain"/>
    <property type="match status" value="1"/>
</dbReference>
<dbReference type="SUPFAM" id="SSF52151">
    <property type="entry name" value="FabD/lysophospholipase-like"/>
    <property type="match status" value="1"/>
</dbReference>
<dbReference type="InterPro" id="IPR020807">
    <property type="entry name" value="PKS_DH"/>
</dbReference>
<dbReference type="InterPro" id="IPR018201">
    <property type="entry name" value="Ketoacyl_synth_AS"/>
</dbReference>
<dbReference type="InterPro" id="IPR016035">
    <property type="entry name" value="Acyl_Trfase/lysoPLipase"/>
</dbReference>
<dbReference type="InterPro" id="IPR049551">
    <property type="entry name" value="PKS_DH_C"/>
</dbReference>
<dbReference type="GO" id="GO:0004312">
    <property type="term" value="F:fatty acid synthase activity"/>
    <property type="evidence" value="ECO:0007669"/>
    <property type="project" value="TreeGrafter"/>
</dbReference>
<dbReference type="PANTHER" id="PTHR43775">
    <property type="entry name" value="FATTY ACID SYNTHASE"/>
    <property type="match status" value="1"/>
</dbReference>
<dbReference type="SUPFAM" id="SSF53901">
    <property type="entry name" value="Thiolase-like"/>
    <property type="match status" value="1"/>
</dbReference>
<dbReference type="InterPro" id="IPR049552">
    <property type="entry name" value="PKS_DH_N"/>
</dbReference>
<feature type="active site" description="Proton acceptor; for dehydratase activity" evidence="6">
    <location>
        <position position="964"/>
    </location>
</feature>
<keyword evidence="12" id="KW-1185">Reference proteome</keyword>